<keyword evidence="3" id="KW-1185">Reference proteome</keyword>
<dbReference type="SUPFAM" id="SSF46785">
    <property type="entry name" value="Winged helix' DNA-binding domain"/>
    <property type="match status" value="1"/>
</dbReference>
<dbReference type="PANTHER" id="PTHR34293:SF1">
    <property type="entry name" value="HTH-TYPE TRANSCRIPTIONAL REGULATOR TRMBL2"/>
    <property type="match status" value="1"/>
</dbReference>
<dbReference type="Gene3D" id="1.10.10.10">
    <property type="entry name" value="Winged helix-like DNA-binding domain superfamily/Winged helix DNA-binding domain"/>
    <property type="match status" value="1"/>
</dbReference>
<dbReference type="InterPro" id="IPR051797">
    <property type="entry name" value="TrmB-like"/>
</dbReference>
<dbReference type="Pfam" id="PF01978">
    <property type="entry name" value="TrmB"/>
    <property type="match status" value="1"/>
</dbReference>
<organism evidence="2 3">
    <name type="scientific">Bacillus solimangrovi</name>
    <dbReference type="NCBI Taxonomy" id="1305675"/>
    <lineage>
        <taxon>Bacteria</taxon>
        <taxon>Bacillati</taxon>
        <taxon>Bacillota</taxon>
        <taxon>Bacilli</taxon>
        <taxon>Bacillales</taxon>
        <taxon>Bacillaceae</taxon>
        <taxon>Bacillus</taxon>
    </lineage>
</organism>
<dbReference type="CDD" id="cd09124">
    <property type="entry name" value="PLDc_like_TrmB_middle"/>
    <property type="match status" value="1"/>
</dbReference>
<dbReference type="Proteomes" id="UP000095209">
    <property type="component" value="Unassembled WGS sequence"/>
</dbReference>
<reference evidence="2 3" key="1">
    <citation type="submission" date="2016-08" db="EMBL/GenBank/DDBJ databases">
        <title>Genome of Bacillus solimangrovi GH2-4.</title>
        <authorList>
            <person name="Lim S."/>
            <person name="Kim B.-C."/>
        </authorList>
    </citation>
    <scope>NUCLEOTIDE SEQUENCE [LARGE SCALE GENOMIC DNA]</scope>
    <source>
        <strain evidence="2 3">GH2-4</strain>
    </source>
</reference>
<dbReference type="OrthoDB" id="1493540at2"/>
<feature type="domain" description="Transcription regulator TrmB N-terminal" evidence="1">
    <location>
        <begin position="8"/>
        <end position="76"/>
    </location>
</feature>
<dbReference type="RefSeq" id="WP_069718327.1">
    <property type="nucleotide sequence ID" value="NZ_MJEH01000055.1"/>
</dbReference>
<evidence type="ECO:0000313" key="2">
    <source>
        <dbReference type="EMBL" id="OEH91590.1"/>
    </source>
</evidence>
<dbReference type="InterPro" id="IPR036390">
    <property type="entry name" value="WH_DNA-bd_sf"/>
</dbReference>
<dbReference type="AlphaFoldDB" id="A0A1E5LBX5"/>
<name>A0A1E5LBX5_9BACI</name>
<dbReference type="PANTHER" id="PTHR34293">
    <property type="entry name" value="HTH-TYPE TRANSCRIPTIONAL REGULATOR TRMBL2"/>
    <property type="match status" value="1"/>
</dbReference>
<proteinExistence type="predicted"/>
<gene>
    <name evidence="2" type="ORF">BFG57_04240</name>
</gene>
<evidence type="ECO:0000313" key="3">
    <source>
        <dbReference type="Proteomes" id="UP000095209"/>
    </source>
</evidence>
<dbReference type="EMBL" id="MJEH01000055">
    <property type="protein sequence ID" value="OEH91590.1"/>
    <property type="molecule type" value="Genomic_DNA"/>
</dbReference>
<dbReference type="InterPro" id="IPR036388">
    <property type="entry name" value="WH-like_DNA-bd_sf"/>
</dbReference>
<dbReference type="STRING" id="1305675.BFG57_04240"/>
<comment type="caution">
    <text evidence="2">The sequence shown here is derived from an EMBL/GenBank/DDBJ whole genome shotgun (WGS) entry which is preliminary data.</text>
</comment>
<evidence type="ECO:0000259" key="1">
    <source>
        <dbReference type="Pfam" id="PF01978"/>
    </source>
</evidence>
<protein>
    <submittedName>
        <fullName evidence="2">Transcriptional regulator</fullName>
    </submittedName>
</protein>
<accession>A0A1E5LBX5</accession>
<dbReference type="InterPro" id="IPR002831">
    <property type="entry name" value="Tscrpt_reg_TrmB_N"/>
</dbReference>
<sequence length="261" mass="30383">MEEIIQKLQSLGFSQYEAKAYVSLVHQGQTSAYQVSKTSGIPRARIYEILNGLEEQGIVIKNKINDSVQYSPLPVEIFLESAKAKWTDTYDYISDTLKHLEKTEPFVDNKVITLKGKSHILAYCRTILQKAEKKIIVSLWNEMYSELEHELKSKTSNCDLKGICFEVENPLSGLELHRKTSYTKNIGTNKWFILSIDGREMIYGTSINERDTAFYTDDPVHIYLLENYIWHDVLVNRIVKQTEIDMENWIAKERDDFFHIE</sequence>